<feature type="domain" description="CpXC" evidence="1">
    <location>
        <begin position="7"/>
        <end position="119"/>
    </location>
</feature>
<dbReference type="AlphaFoldDB" id="A0A9D1PG89"/>
<dbReference type="Proteomes" id="UP000886808">
    <property type="component" value="Unassembled WGS sequence"/>
</dbReference>
<gene>
    <name evidence="2" type="ORF">H9746_01680</name>
</gene>
<organism evidence="2 3">
    <name type="scientific">Candidatus Butyricicoccus avistercoris</name>
    <dbReference type="NCBI Taxonomy" id="2838518"/>
    <lineage>
        <taxon>Bacteria</taxon>
        <taxon>Bacillati</taxon>
        <taxon>Bacillota</taxon>
        <taxon>Clostridia</taxon>
        <taxon>Eubacteriales</taxon>
        <taxon>Butyricicoccaceae</taxon>
        <taxon>Butyricicoccus</taxon>
    </lineage>
</organism>
<dbReference type="Pfam" id="PF14353">
    <property type="entry name" value="CpXC"/>
    <property type="match status" value="1"/>
</dbReference>
<reference evidence="2" key="2">
    <citation type="submission" date="2021-04" db="EMBL/GenBank/DDBJ databases">
        <authorList>
            <person name="Gilroy R."/>
        </authorList>
    </citation>
    <scope>NUCLEOTIDE SEQUENCE</scope>
    <source>
        <strain evidence="2">CHK193-4272</strain>
    </source>
</reference>
<proteinExistence type="predicted"/>
<reference evidence="2" key="1">
    <citation type="journal article" date="2021" name="PeerJ">
        <title>Extensive microbial diversity within the chicken gut microbiome revealed by metagenomics and culture.</title>
        <authorList>
            <person name="Gilroy R."/>
            <person name="Ravi A."/>
            <person name="Getino M."/>
            <person name="Pursley I."/>
            <person name="Horton D.L."/>
            <person name="Alikhan N.F."/>
            <person name="Baker D."/>
            <person name="Gharbi K."/>
            <person name="Hall N."/>
            <person name="Watson M."/>
            <person name="Adriaenssens E.M."/>
            <person name="Foster-Nyarko E."/>
            <person name="Jarju S."/>
            <person name="Secka A."/>
            <person name="Antonio M."/>
            <person name="Oren A."/>
            <person name="Chaudhuri R.R."/>
            <person name="La Ragione R."/>
            <person name="Hildebrand F."/>
            <person name="Pallen M.J."/>
        </authorList>
    </citation>
    <scope>NUCLEOTIDE SEQUENCE</scope>
    <source>
        <strain evidence="2">CHK193-4272</strain>
    </source>
</reference>
<protein>
    <submittedName>
        <fullName evidence="2">CpXC domain-containing protein</fullName>
    </submittedName>
</protein>
<name>A0A9D1PG89_9FIRM</name>
<comment type="caution">
    <text evidence="2">The sequence shown here is derived from an EMBL/GenBank/DDBJ whole genome shotgun (WGS) entry which is preliminary data.</text>
</comment>
<dbReference type="EMBL" id="DXIE01000014">
    <property type="protein sequence ID" value="HIV61551.1"/>
    <property type="molecule type" value="Genomic_DNA"/>
</dbReference>
<evidence type="ECO:0000313" key="3">
    <source>
        <dbReference type="Proteomes" id="UP000886808"/>
    </source>
</evidence>
<evidence type="ECO:0000259" key="1">
    <source>
        <dbReference type="Pfam" id="PF14353"/>
    </source>
</evidence>
<evidence type="ECO:0000313" key="2">
    <source>
        <dbReference type="EMBL" id="HIV61551.1"/>
    </source>
</evidence>
<sequence length="206" mass="23966">MAGQIKVECPHCKKESLHKTVGSINIDRTQEMRAKVQDLSCFRWTCPNCGVTSLVMEPCLYHDLANSFMVWLSEEKPQSADFDPLAGYTLRWTQDFNSFREKINILERGLDDRAVEMMKYLLFAQLNLDLDVVELLFHDLDERSASFRFVAVLSDGVEQYVSMPSDTYQKLYQDVNERLYTSGRDFIKIDLEWAREAFSLLHSVEQ</sequence>
<dbReference type="InterPro" id="IPR025682">
    <property type="entry name" value="CpXC_dom"/>
</dbReference>
<accession>A0A9D1PG89</accession>